<proteinExistence type="predicted"/>
<dbReference type="InterPro" id="IPR025665">
    <property type="entry name" value="Beta-barrel_OMP_2"/>
</dbReference>
<feature type="chain" id="PRO_5038349949" description="Outer membrane protein beta-barrel domain-containing protein" evidence="1">
    <location>
        <begin position="21"/>
        <end position="264"/>
    </location>
</feature>
<keyword evidence="1" id="KW-0732">Signal</keyword>
<dbReference type="Pfam" id="PF13568">
    <property type="entry name" value="OMP_b-brl_2"/>
    <property type="match status" value="1"/>
</dbReference>
<evidence type="ECO:0000259" key="2">
    <source>
        <dbReference type="Pfam" id="PF13568"/>
    </source>
</evidence>
<evidence type="ECO:0000313" key="4">
    <source>
        <dbReference type="Proteomes" id="UP000824267"/>
    </source>
</evidence>
<dbReference type="AlphaFoldDB" id="A0A9D1RGN0"/>
<protein>
    <recommendedName>
        <fullName evidence="2">Outer membrane protein beta-barrel domain-containing protein</fullName>
    </recommendedName>
</protein>
<reference evidence="3" key="2">
    <citation type="submission" date="2021-04" db="EMBL/GenBank/DDBJ databases">
        <authorList>
            <person name="Gilroy R."/>
        </authorList>
    </citation>
    <scope>NUCLEOTIDE SEQUENCE</scope>
    <source>
        <strain evidence="3">Gambia16-930</strain>
    </source>
</reference>
<gene>
    <name evidence="3" type="ORF">IAC47_06660</name>
</gene>
<reference evidence="3" key="1">
    <citation type="journal article" date="2021" name="PeerJ">
        <title>Extensive microbial diversity within the chicken gut microbiome revealed by metagenomics and culture.</title>
        <authorList>
            <person name="Gilroy R."/>
            <person name="Ravi A."/>
            <person name="Getino M."/>
            <person name="Pursley I."/>
            <person name="Horton D.L."/>
            <person name="Alikhan N.F."/>
            <person name="Baker D."/>
            <person name="Gharbi K."/>
            <person name="Hall N."/>
            <person name="Watson M."/>
            <person name="Adriaenssens E.M."/>
            <person name="Foster-Nyarko E."/>
            <person name="Jarju S."/>
            <person name="Secka A."/>
            <person name="Antonio M."/>
            <person name="Oren A."/>
            <person name="Chaudhuri R.R."/>
            <person name="La Ragione R."/>
            <person name="Hildebrand F."/>
            <person name="Pallen M.J."/>
        </authorList>
    </citation>
    <scope>NUCLEOTIDE SEQUENCE</scope>
    <source>
        <strain evidence="3">Gambia16-930</strain>
    </source>
</reference>
<feature type="domain" description="Outer membrane protein beta-barrel" evidence="2">
    <location>
        <begin position="69"/>
        <end position="230"/>
    </location>
</feature>
<dbReference type="EMBL" id="DXGG01000209">
    <property type="protein sequence ID" value="HIW87936.1"/>
    <property type="molecule type" value="Genomic_DNA"/>
</dbReference>
<dbReference type="Proteomes" id="UP000824267">
    <property type="component" value="Unassembled WGS sequence"/>
</dbReference>
<feature type="signal peptide" evidence="1">
    <location>
        <begin position="1"/>
        <end position="20"/>
    </location>
</feature>
<organism evidence="3 4">
    <name type="scientific">Candidatus Onthomorpha intestinigallinarum</name>
    <dbReference type="NCBI Taxonomy" id="2840880"/>
    <lineage>
        <taxon>Bacteria</taxon>
        <taxon>Pseudomonadati</taxon>
        <taxon>Bacteroidota</taxon>
        <taxon>Bacteroidia</taxon>
        <taxon>Bacteroidales</taxon>
        <taxon>Candidatus Onthomorpha</taxon>
    </lineage>
</organism>
<name>A0A9D1RGN0_9BACT</name>
<sequence length="264" mass="29935">MKKRIFVFACSLMSFICVYAQEGNPALKKHNFGVGLKTDLFSSGKLNNFNPNYDFVLIELETTKSICSIDQTYSSYFGAFFEYQYKFNESFSLSARLGYNYRKVEYVLNTCSFAGANSIILQQGKNYTKGYSVFNNLEIPVFATYGIDVNENMKWNFSAGAGVSFMIFGRNENAAASYNPLSIADDIPSTQGAVVLTQDEFIPFAMIGTGLDFSVGKHRMQLNLDYKIQLNKPYFYVYQSLLSNQTTQNKFSQNDIEIGLTFFF</sequence>
<evidence type="ECO:0000313" key="3">
    <source>
        <dbReference type="EMBL" id="HIW87936.1"/>
    </source>
</evidence>
<comment type="caution">
    <text evidence="3">The sequence shown here is derived from an EMBL/GenBank/DDBJ whole genome shotgun (WGS) entry which is preliminary data.</text>
</comment>
<accession>A0A9D1RGN0</accession>
<evidence type="ECO:0000256" key="1">
    <source>
        <dbReference type="SAM" id="SignalP"/>
    </source>
</evidence>